<keyword evidence="2" id="KW-1185">Reference proteome</keyword>
<organism evidence="1 2">
    <name type="scientific">Sporormia fimetaria CBS 119925</name>
    <dbReference type="NCBI Taxonomy" id="1340428"/>
    <lineage>
        <taxon>Eukaryota</taxon>
        <taxon>Fungi</taxon>
        <taxon>Dikarya</taxon>
        <taxon>Ascomycota</taxon>
        <taxon>Pezizomycotina</taxon>
        <taxon>Dothideomycetes</taxon>
        <taxon>Pleosporomycetidae</taxon>
        <taxon>Pleosporales</taxon>
        <taxon>Sporormiaceae</taxon>
        <taxon>Sporormia</taxon>
    </lineage>
</organism>
<evidence type="ECO:0000313" key="1">
    <source>
        <dbReference type="EMBL" id="KAF2751243.1"/>
    </source>
</evidence>
<accession>A0A6A6VM61</accession>
<sequence>MADDKEIESSFLGMIVTFEDEFRWKIIKALSSLQSQRVIPPYEARQVLTCVCVEDPKGVYSEVDKREAVMKIKYQVQDAMERLAKYGNDEDGHEWAKRVQDARERLHEAKFPAKFANVATVDEIAALKYFRKKDCHHAPQLLAYTDATLKRTDDVVDNDLGMLNGYIYYILMTKVPGRQLDIYEFFKLPLAVREELRQSFKEALTYIVDFEDYSKVRNPKFENIWSRHDFEPWDVDESRRKRYGIRDTDGE</sequence>
<reference evidence="1" key="1">
    <citation type="journal article" date="2020" name="Stud. Mycol.">
        <title>101 Dothideomycetes genomes: a test case for predicting lifestyles and emergence of pathogens.</title>
        <authorList>
            <person name="Haridas S."/>
            <person name="Albert R."/>
            <person name="Binder M."/>
            <person name="Bloem J."/>
            <person name="Labutti K."/>
            <person name="Salamov A."/>
            <person name="Andreopoulos B."/>
            <person name="Baker S."/>
            <person name="Barry K."/>
            <person name="Bills G."/>
            <person name="Bluhm B."/>
            <person name="Cannon C."/>
            <person name="Castanera R."/>
            <person name="Culley D."/>
            <person name="Daum C."/>
            <person name="Ezra D."/>
            <person name="Gonzalez J."/>
            <person name="Henrissat B."/>
            <person name="Kuo A."/>
            <person name="Liang C."/>
            <person name="Lipzen A."/>
            <person name="Lutzoni F."/>
            <person name="Magnuson J."/>
            <person name="Mondo S."/>
            <person name="Nolan M."/>
            <person name="Ohm R."/>
            <person name="Pangilinan J."/>
            <person name="Park H.-J."/>
            <person name="Ramirez L."/>
            <person name="Alfaro M."/>
            <person name="Sun H."/>
            <person name="Tritt A."/>
            <person name="Yoshinaga Y."/>
            <person name="Zwiers L.-H."/>
            <person name="Turgeon B."/>
            <person name="Goodwin S."/>
            <person name="Spatafora J."/>
            <person name="Crous P."/>
            <person name="Grigoriev I."/>
        </authorList>
    </citation>
    <scope>NUCLEOTIDE SEQUENCE</scope>
    <source>
        <strain evidence="1">CBS 119925</strain>
    </source>
</reference>
<proteinExistence type="predicted"/>
<gene>
    <name evidence="1" type="ORF">M011DRAFT_455284</name>
</gene>
<evidence type="ECO:0000313" key="2">
    <source>
        <dbReference type="Proteomes" id="UP000799440"/>
    </source>
</evidence>
<name>A0A6A6VM61_9PLEO</name>
<dbReference type="AlphaFoldDB" id="A0A6A6VM61"/>
<dbReference type="Proteomes" id="UP000799440">
    <property type="component" value="Unassembled WGS sequence"/>
</dbReference>
<protein>
    <submittedName>
        <fullName evidence="1">Uncharacterized protein</fullName>
    </submittedName>
</protein>
<dbReference type="OrthoDB" id="5401170at2759"/>
<dbReference type="EMBL" id="MU006562">
    <property type="protein sequence ID" value="KAF2751243.1"/>
    <property type="molecule type" value="Genomic_DNA"/>
</dbReference>